<dbReference type="Proteomes" id="UP001217838">
    <property type="component" value="Unassembled WGS sequence"/>
</dbReference>
<comment type="caution">
    <text evidence="3">The sequence shown here is derived from an EMBL/GenBank/DDBJ whole genome shotgun (WGS) entry which is preliminary data.</text>
</comment>
<dbReference type="RefSeq" id="WP_272011605.1">
    <property type="nucleotide sequence ID" value="NZ_JAQNDN010000028.1"/>
</dbReference>
<evidence type="ECO:0000313" key="3">
    <source>
        <dbReference type="EMBL" id="MDC0675924.1"/>
    </source>
</evidence>
<reference evidence="3 4" key="1">
    <citation type="submission" date="2022-11" db="EMBL/GenBank/DDBJ databases">
        <title>Minimal conservation of predation-associated metabolite biosynthetic gene clusters underscores biosynthetic potential of Myxococcota including descriptions for ten novel species: Archangium lansinium sp. nov., Myxococcus landrumus sp. nov., Nannocystis bai.</title>
        <authorList>
            <person name="Ahearne A."/>
            <person name="Stevens C."/>
            <person name="Dowd S."/>
        </authorList>
    </citation>
    <scope>NUCLEOTIDE SEQUENCE [LARGE SCALE GENOMIC DNA]</scope>
    <source>
        <strain evidence="3 4">NCELM</strain>
    </source>
</reference>
<dbReference type="Gene3D" id="2.130.10.130">
    <property type="entry name" value="Integrin alpha, N-terminal"/>
    <property type="match status" value="2"/>
</dbReference>
<keyword evidence="4" id="KW-1185">Reference proteome</keyword>
<dbReference type="SUPFAM" id="SSF69318">
    <property type="entry name" value="Integrin alpha N-terminal domain"/>
    <property type="match status" value="1"/>
</dbReference>
<feature type="compositionally biased region" description="Low complexity" evidence="2">
    <location>
        <begin position="34"/>
        <end position="68"/>
    </location>
</feature>
<evidence type="ECO:0000256" key="2">
    <source>
        <dbReference type="SAM" id="MobiDB-lite"/>
    </source>
</evidence>
<evidence type="ECO:0000256" key="1">
    <source>
        <dbReference type="ARBA" id="ARBA00022729"/>
    </source>
</evidence>
<dbReference type="InterPro" id="IPR028994">
    <property type="entry name" value="Integrin_alpha_N"/>
</dbReference>
<accession>A0ABT5BP27</accession>
<dbReference type="InterPro" id="IPR013517">
    <property type="entry name" value="FG-GAP"/>
</dbReference>
<gene>
    <name evidence="3" type="ORF">POL58_49800</name>
</gene>
<keyword evidence="1" id="KW-0732">Signal</keyword>
<feature type="region of interest" description="Disordered" evidence="2">
    <location>
        <begin position="34"/>
        <end position="74"/>
    </location>
</feature>
<dbReference type="Pfam" id="PF13517">
    <property type="entry name" value="FG-GAP_3"/>
    <property type="match status" value="3"/>
</dbReference>
<dbReference type="PANTHER" id="PTHR46580">
    <property type="entry name" value="SENSOR KINASE-RELATED"/>
    <property type="match status" value="1"/>
</dbReference>
<organism evidence="3 4">
    <name type="scientific">Nannocystis radixulma</name>
    <dbReference type="NCBI Taxonomy" id="2995305"/>
    <lineage>
        <taxon>Bacteria</taxon>
        <taxon>Pseudomonadati</taxon>
        <taxon>Myxococcota</taxon>
        <taxon>Polyangia</taxon>
        <taxon>Nannocystales</taxon>
        <taxon>Nannocystaceae</taxon>
        <taxon>Nannocystis</taxon>
    </lineage>
</organism>
<name>A0ABT5BP27_9BACT</name>
<sequence>MPDIMSFKIKIPLVAAGLWLTACTPEVLATSASEGFSEGSESGASESGPTSSATATSAGEPTSASTSGDSSEPSDPYYDYCGCELYTEYECEYCGQVGVQECVFVDADECGFTECQVECPCYDDYDCEEGKLCDDMNACVPVTPIPVCERQPLTLTELPLQGAPAALTLADLDGDGALDLVAALDQEGRVEVALGDGAGGFLPGTTYPSGLSPGAQRIAVADLDGDGSVDLAVTSPTPIGELSLLFGQAGVFPAPVLQTIGQGPEQLWSGDFDGDGHPDLLARHGDVNADMSLRTGDGLGGFAAAVVLADPGDNPLAVAVGAVAGDDRRDIVTTAHDWHGARIFEYAAGQLAPAEFLSGSGSHAMLAVGDIDGDQRDDVVGQRTIHGLHLIQTWPNLIAAPEFATQTADMVGPIADVDGDGRGDLVTTDAVDPTVRVIFLDGPCSQAHEVPGPTTPALLAAGDLDGDGKADIVAGQTQETGAVVLRSGP</sequence>
<protein>
    <submittedName>
        <fullName evidence="3">VCBS repeat-containing protein</fullName>
    </submittedName>
</protein>
<dbReference type="PANTHER" id="PTHR46580:SF4">
    <property type="entry name" value="ATP_GTP-BINDING PROTEIN"/>
    <property type="match status" value="1"/>
</dbReference>
<evidence type="ECO:0000313" key="4">
    <source>
        <dbReference type="Proteomes" id="UP001217838"/>
    </source>
</evidence>
<proteinExistence type="predicted"/>
<dbReference type="EMBL" id="JAQNDN010000028">
    <property type="protein sequence ID" value="MDC0675924.1"/>
    <property type="molecule type" value="Genomic_DNA"/>
</dbReference>